<dbReference type="STRING" id="1296096.A0A1B9I4H1"/>
<dbReference type="KEGG" id="kpin:30172114"/>
<reference evidence="3" key="1">
    <citation type="submission" date="2013-07" db="EMBL/GenBank/DDBJ databases">
        <title>The Genome Sequence of Cryptococcus pinus CBS10737.</title>
        <authorList>
            <consortium name="The Broad Institute Genome Sequencing Platform"/>
            <person name="Cuomo C."/>
            <person name="Litvintseva A."/>
            <person name="Chen Y."/>
            <person name="Heitman J."/>
            <person name="Sun S."/>
            <person name="Springer D."/>
            <person name="Dromer F."/>
            <person name="Young S.K."/>
            <person name="Zeng Q."/>
            <person name="Gargeya S."/>
            <person name="Fitzgerald M."/>
            <person name="Abouelleil A."/>
            <person name="Alvarado L."/>
            <person name="Berlin A.M."/>
            <person name="Chapman S.B."/>
            <person name="Dewar J."/>
            <person name="Goldberg J."/>
            <person name="Griggs A."/>
            <person name="Gujja S."/>
            <person name="Hansen M."/>
            <person name="Howarth C."/>
            <person name="Imamovic A."/>
            <person name="Larimer J."/>
            <person name="McCowan C."/>
            <person name="Murphy C."/>
            <person name="Pearson M."/>
            <person name="Priest M."/>
            <person name="Roberts A."/>
            <person name="Saif S."/>
            <person name="Shea T."/>
            <person name="Sykes S."/>
            <person name="Wortman J."/>
            <person name="Nusbaum C."/>
            <person name="Birren B."/>
        </authorList>
    </citation>
    <scope>NUCLEOTIDE SEQUENCE [LARGE SCALE GENOMIC DNA]</scope>
    <source>
        <strain evidence="3">CBS 10737</strain>
    </source>
</reference>
<reference evidence="4" key="2">
    <citation type="submission" date="2013-07" db="EMBL/GenBank/DDBJ databases">
        <authorList>
            <consortium name="The Broad Institute Genome Sequencing Platform"/>
            <person name="Cuomo C."/>
            <person name="Litvintseva A."/>
            <person name="Chen Y."/>
            <person name="Heitman J."/>
            <person name="Sun S."/>
            <person name="Springer D."/>
            <person name="Dromer F."/>
            <person name="Young S.K."/>
            <person name="Zeng Q."/>
            <person name="Gargeya S."/>
            <person name="Fitzgerald M."/>
            <person name="Abouelleil A."/>
            <person name="Alvarado L."/>
            <person name="Berlin A.M."/>
            <person name="Chapman S.B."/>
            <person name="Dewar J."/>
            <person name="Goldberg J."/>
            <person name="Griggs A."/>
            <person name="Gujja S."/>
            <person name="Hansen M."/>
            <person name="Howarth C."/>
            <person name="Imamovic A."/>
            <person name="Larimer J."/>
            <person name="McCowan C."/>
            <person name="Murphy C."/>
            <person name="Pearson M."/>
            <person name="Priest M."/>
            <person name="Roberts A."/>
            <person name="Saif S."/>
            <person name="Shea T."/>
            <person name="Sykes S."/>
            <person name="Wortman J."/>
            <person name="Nusbaum C."/>
            <person name="Birren B."/>
        </authorList>
    </citation>
    <scope>NUCLEOTIDE SEQUENCE</scope>
    <source>
        <strain evidence="4">CBS 10737</strain>
    </source>
</reference>
<evidence type="ECO:0000313" key="4">
    <source>
        <dbReference type="EMBL" id="WWC71390.1"/>
    </source>
</evidence>
<dbReference type="AlphaFoldDB" id="A0A1B9I4H1"/>
<accession>A0A1B9I4H1</accession>
<feature type="compositionally biased region" description="Polar residues" evidence="2">
    <location>
        <begin position="43"/>
        <end position="57"/>
    </location>
</feature>
<gene>
    <name evidence="3" type="ORF">I206_03745</name>
    <name evidence="4" type="ORF">I206_105345</name>
</gene>
<evidence type="ECO:0000313" key="3">
    <source>
        <dbReference type="EMBL" id="OCF50423.1"/>
    </source>
</evidence>
<organism evidence="3">
    <name type="scientific">Kwoniella pini CBS 10737</name>
    <dbReference type="NCBI Taxonomy" id="1296096"/>
    <lineage>
        <taxon>Eukaryota</taxon>
        <taxon>Fungi</taxon>
        <taxon>Dikarya</taxon>
        <taxon>Basidiomycota</taxon>
        <taxon>Agaricomycotina</taxon>
        <taxon>Tremellomycetes</taxon>
        <taxon>Tremellales</taxon>
        <taxon>Cryptococcaceae</taxon>
        <taxon>Kwoniella</taxon>
    </lineage>
</organism>
<evidence type="ECO:0000313" key="5">
    <source>
        <dbReference type="Proteomes" id="UP000094020"/>
    </source>
</evidence>
<reference evidence="3" key="3">
    <citation type="submission" date="2016-07" db="EMBL/GenBank/DDBJ databases">
        <title>Evolution of pathogenesis and genome organization in the Tremellales.</title>
        <authorList>
            <person name="Cuomo C."/>
            <person name="Litvintseva A."/>
            <person name="Heitman J."/>
            <person name="Chen Y."/>
            <person name="Sun S."/>
            <person name="Springer D."/>
            <person name="Dromer F."/>
            <person name="Young S."/>
            <person name="Zeng Q."/>
            <person name="Chapman S."/>
            <person name="Gujja S."/>
            <person name="Saif S."/>
            <person name="Birren B."/>
        </authorList>
    </citation>
    <scope>NUCLEOTIDE SEQUENCE</scope>
    <source>
        <strain evidence="3">CBS 10737</strain>
    </source>
</reference>
<dbReference type="EMBL" id="CP144525">
    <property type="protein sequence ID" value="WWC71390.1"/>
    <property type="molecule type" value="Genomic_DNA"/>
</dbReference>
<proteinExistence type="predicted"/>
<feature type="region of interest" description="Disordered" evidence="2">
    <location>
        <begin position="1"/>
        <end position="147"/>
    </location>
</feature>
<feature type="coiled-coil region" evidence="1">
    <location>
        <begin position="174"/>
        <end position="201"/>
    </location>
</feature>
<sequence length="295" mass="32774">MTYPDNSASSVNSLLALLRSAQDGSTPSISPSTSSQNPTQPSHRSPIQAQTSSTKPNIPSKRQLDDLLSSLNARAPTGKQERLIEPFGPVGEITSPSKPLYDPQNQYSSSSRPQSDTSADNFGRKGKQSTERNANNTPTPPKTKLKPFERINEQGYAFISFSKALPILSELLEDDNFKIELKKMKKEQDALERRLWAKREKIKAEHEKTIQAEKEIAKIARKVVPLEKKEAWARTLSSTLSTFYLQQCLQATDGLASKQRQILIELGVPGLGDDGEKGKDRVKRIMELLEAGLEE</sequence>
<dbReference type="OrthoDB" id="21617at2759"/>
<name>A0A1B9I4H1_9TREE</name>
<dbReference type="Proteomes" id="UP000094020">
    <property type="component" value="Chromosome 7"/>
</dbReference>
<protein>
    <submittedName>
        <fullName evidence="3">Uncharacterized protein</fullName>
    </submittedName>
</protein>
<dbReference type="RefSeq" id="XP_019011642.1">
    <property type="nucleotide sequence ID" value="XM_019155488.1"/>
</dbReference>
<keyword evidence="1" id="KW-0175">Coiled coil</keyword>
<feature type="compositionally biased region" description="Polar residues" evidence="2">
    <location>
        <begin position="103"/>
        <end position="120"/>
    </location>
</feature>
<dbReference type="EMBL" id="KI894010">
    <property type="protein sequence ID" value="OCF50423.1"/>
    <property type="molecule type" value="Genomic_DNA"/>
</dbReference>
<feature type="compositionally biased region" description="Low complexity" evidence="2">
    <location>
        <begin position="7"/>
        <end position="42"/>
    </location>
</feature>
<dbReference type="GeneID" id="30172114"/>
<evidence type="ECO:0000256" key="2">
    <source>
        <dbReference type="SAM" id="MobiDB-lite"/>
    </source>
</evidence>
<keyword evidence="5" id="KW-1185">Reference proteome</keyword>
<reference evidence="4" key="4">
    <citation type="submission" date="2024-02" db="EMBL/GenBank/DDBJ databases">
        <title>Comparative genomics of Cryptococcus and Kwoniella reveals pathogenesis evolution and contrasting modes of karyotype evolution via chromosome fusion or intercentromeric recombination.</title>
        <authorList>
            <person name="Coelho M.A."/>
            <person name="David-Palma M."/>
            <person name="Shea T."/>
            <person name="Bowers K."/>
            <person name="McGinley-Smith S."/>
            <person name="Mohammad A.W."/>
            <person name="Gnirke A."/>
            <person name="Yurkov A.M."/>
            <person name="Nowrousian M."/>
            <person name="Sun S."/>
            <person name="Cuomo C.A."/>
            <person name="Heitman J."/>
        </authorList>
    </citation>
    <scope>NUCLEOTIDE SEQUENCE</scope>
    <source>
        <strain evidence="4">CBS 10737</strain>
    </source>
</reference>
<evidence type="ECO:0000256" key="1">
    <source>
        <dbReference type="SAM" id="Coils"/>
    </source>
</evidence>